<evidence type="ECO:0000256" key="1">
    <source>
        <dbReference type="SAM" id="SignalP"/>
    </source>
</evidence>
<feature type="domain" description="Phosphodiester glycosidase" evidence="2">
    <location>
        <begin position="119"/>
        <end position="309"/>
    </location>
</feature>
<dbReference type="InterPro" id="IPR018711">
    <property type="entry name" value="NAGPA"/>
</dbReference>
<dbReference type="OrthoDB" id="9809781at2"/>
<keyword evidence="4" id="KW-1185">Reference proteome</keyword>
<feature type="signal peptide" evidence="1">
    <location>
        <begin position="1"/>
        <end position="30"/>
    </location>
</feature>
<dbReference type="Pfam" id="PF09992">
    <property type="entry name" value="NAGPA"/>
    <property type="match status" value="1"/>
</dbReference>
<reference evidence="3 4" key="1">
    <citation type="submission" date="2019-03" db="EMBL/GenBank/DDBJ databases">
        <title>Genomic Encyclopedia of Type Strains, Phase III (KMG-III): the genomes of soil and plant-associated and newly described type strains.</title>
        <authorList>
            <person name="Whitman W."/>
        </authorList>
    </citation>
    <scope>NUCLEOTIDE SEQUENCE [LARGE SCALE GENOMIC DNA]</scope>
    <source>
        <strain evidence="3 4">LMG 29544</strain>
    </source>
</reference>
<gene>
    <name evidence="3" type="ORF">BX592_13629</name>
</gene>
<proteinExistence type="predicted"/>
<dbReference type="PANTHER" id="PTHR40446:SF2">
    <property type="entry name" value="N-ACETYLGLUCOSAMINE-1-PHOSPHODIESTER ALPHA-N-ACETYLGLUCOSAMINIDASE"/>
    <property type="match status" value="1"/>
</dbReference>
<evidence type="ECO:0000313" key="4">
    <source>
        <dbReference type="Proteomes" id="UP000295509"/>
    </source>
</evidence>
<sequence length="319" mass="32957">MARFTPYASFRLKALVAAALFGVVSLGAQAQTAAVASQIPNPTTEITQSGYSPVYLGVDTETATVPSNPATAGGAPTISRAYVMRIDLFAPGVSLETTGHSGPLNTTAETISQFAARTGVRAAINGNFFAPCCNPQPEPKTVIGLLVSNGNVVSPLTNDPTQSEAVLAITRQNRAFIAQAPDITAPQLKLIQTAVAGSAILLKNGQDVSAQSPNEGDPLNPNPRTLVGLSDNGRFLYMVVIDGRLPGYSTGTTNAQSAQLMQAIGATDAINLDGGGSTELVRADQIGKPFIVDTPSGGAERFDAVGFGVHALPLPRLPF</sequence>
<dbReference type="PANTHER" id="PTHR40446">
    <property type="entry name" value="N-ACETYLGLUCOSAMINE-1-PHOSPHODIESTER ALPHA-N-ACETYLGLUCOSAMINIDASE"/>
    <property type="match status" value="1"/>
</dbReference>
<dbReference type="Proteomes" id="UP000295509">
    <property type="component" value="Unassembled WGS sequence"/>
</dbReference>
<comment type="caution">
    <text evidence="3">The sequence shown here is derived from an EMBL/GenBank/DDBJ whole genome shotgun (WGS) entry which is preliminary data.</text>
</comment>
<accession>A0A4R8L6P8</accession>
<dbReference type="RefSeq" id="WP_134197045.1">
    <property type="nucleotide sequence ID" value="NZ_JBHLUW010000067.1"/>
</dbReference>
<dbReference type="EMBL" id="SORE01000036">
    <property type="protein sequence ID" value="TDY37719.1"/>
    <property type="molecule type" value="Genomic_DNA"/>
</dbReference>
<dbReference type="AlphaFoldDB" id="A0A4R8L6P8"/>
<keyword evidence="1" id="KW-0732">Signal</keyword>
<evidence type="ECO:0000313" key="3">
    <source>
        <dbReference type="EMBL" id="TDY37719.1"/>
    </source>
</evidence>
<organism evidence="3 4">
    <name type="scientific">Paraburkholderia rhizosphaerae</name>
    <dbReference type="NCBI Taxonomy" id="480658"/>
    <lineage>
        <taxon>Bacteria</taxon>
        <taxon>Pseudomonadati</taxon>
        <taxon>Pseudomonadota</taxon>
        <taxon>Betaproteobacteria</taxon>
        <taxon>Burkholderiales</taxon>
        <taxon>Burkholderiaceae</taxon>
        <taxon>Paraburkholderia</taxon>
    </lineage>
</organism>
<feature type="chain" id="PRO_5020769809" evidence="1">
    <location>
        <begin position="31"/>
        <end position="319"/>
    </location>
</feature>
<evidence type="ECO:0000259" key="2">
    <source>
        <dbReference type="Pfam" id="PF09992"/>
    </source>
</evidence>
<protein>
    <submittedName>
        <fullName evidence="3">Uncharacterized protein DUF2233</fullName>
    </submittedName>
</protein>
<name>A0A4R8L6P8_9BURK</name>